<accession>A0A2X1A6I3</accession>
<organism evidence="1 2">
    <name type="scientific">Lysinibacillus capsici</name>
    <dbReference type="NCBI Taxonomy" id="2115968"/>
    <lineage>
        <taxon>Bacteria</taxon>
        <taxon>Bacillati</taxon>
        <taxon>Bacillota</taxon>
        <taxon>Bacilli</taxon>
        <taxon>Bacillales</taxon>
        <taxon>Bacillaceae</taxon>
        <taxon>Lysinibacillus</taxon>
    </lineage>
</organism>
<protein>
    <submittedName>
        <fullName evidence="1">Uncharacterized protein</fullName>
    </submittedName>
</protein>
<name>A0A2X1A6I3_9BACI</name>
<gene>
    <name evidence="1" type="ORF">NCTC7582_05147</name>
</gene>
<evidence type="ECO:0000313" key="2">
    <source>
        <dbReference type="Proteomes" id="UP000251431"/>
    </source>
</evidence>
<evidence type="ECO:0000313" key="1">
    <source>
        <dbReference type="EMBL" id="SPU40603.1"/>
    </source>
</evidence>
<proteinExistence type="predicted"/>
<dbReference type="AlphaFoldDB" id="A0A2X1A6I3"/>
<dbReference type="RefSeq" id="WP_112118859.1">
    <property type="nucleotide sequence ID" value="NZ_UAQE01000006.1"/>
</dbReference>
<dbReference type="Proteomes" id="UP000251431">
    <property type="component" value="Unassembled WGS sequence"/>
</dbReference>
<reference evidence="1 2" key="1">
    <citation type="submission" date="2018-06" db="EMBL/GenBank/DDBJ databases">
        <authorList>
            <consortium name="Pathogen Informatics"/>
            <person name="Doyle S."/>
        </authorList>
    </citation>
    <scope>NUCLEOTIDE SEQUENCE [LARGE SCALE GENOMIC DNA]</scope>
    <source>
        <strain evidence="1 2">NCTC7582</strain>
    </source>
</reference>
<dbReference type="EMBL" id="UAQE01000006">
    <property type="protein sequence ID" value="SPU40603.1"/>
    <property type="molecule type" value="Genomic_DNA"/>
</dbReference>
<sequence>MDFKIFLLHKDNGILEDLEIWMTTLDTDFGVIVDISTFEPDDIPLMNTLINDEDLFEGYGLIILNTKHMDFQEIFSAIDCCTSETLILYDPALKGDYGDRFFPYLSEEETLNIITKDDVERIGNTVRRGKTLTDDLHYESTVQVVRLRDYSVNVPNSMQSVEDELPIDTDVSSHAASNSDIKRLLASQVAKFSNRGVEDVSEDNIQEVNHQEKSDDSFDHVVVKESIYNEESRDETTSYVSIHDEHQAEKELKVEVQQLPKRLKFMKRMK</sequence>